<evidence type="ECO:0000256" key="1">
    <source>
        <dbReference type="SAM" id="MobiDB-lite"/>
    </source>
</evidence>
<feature type="region of interest" description="Disordered" evidence="1">
    <location>
        <begin position="18"/>
        <end position="79"/>
    </location>
</feature>
<evidence type="ECO:0000313" key="4">
    <source>
        <dbReference type="Proteomes" id="UP000181942"/>
    </source>
</evidence>
<gene>
    <name evidence="3" type="ORF">SAMN02787118_14127</name>
</gene>
<sequence>MVAAGLCALLATTALASSDHGTERQAIKRSQTAAAKPGASFGVRPVAGSTKQSQTAAQQPAKTKVSSSHGTKSQMSEENQLLLQIRMEIRASTSGPTAAQVAKANKLVGHLKAEGRATETQLAWLVLTPAQKRVEAAPVGTS</sequence>
<evidence type="ECO:0000313" key="3">
    <source>
        <dbReference type="EMBL" id="SFH06443.1"/>
    </source>
</evidence>
<protein>
    <recommendedName>
        <fullName evidence="5">DUF305 domain-containing protein</fullName>
    </recommendedName>
</protein>
<accession>A0A1I2WYS5</accession>
<dbReference type="AlphaFoldDB" id="A0A1I2WYS5"/>
<feature type="compositionally biased region" description="Polar residues" evidence="1">
    <location>
        <begin position="49"/>
        <end position="79"/>
    </location>
</feature>
<name>A0A1I2WYS5_9ACTN</name>
<feature type="chain" id="PRO_5010374654" description="DUF305 domain-containing protein" evidence="2">
    <location>
        <begin position="17"/>
        <end position="142"/>
    </location>
</feature>
<keyword evidence="2" id="KW-0732">Signal</keyword>
<dbReference type="EMBL" id="FONR01000041">
    <property type="protein sequence ID" value="SFH06443.1"/>
    <property type="molecule type" value="Genomic_DNA"/>
</dbReference>
<evidence type="ECO:0008006" key="5">
    <source>
        <dbReference type="Google" id="ProtNLM"/>
    </source>
</evidence>
<proteinExistence type="predicted"/>
<organism evidence="3 4">
    <name type="scientific">Streptomyces mirabilis</name>
    <dbReference type="NCBI Taxonomy" id="68239"/>
    <lineage>
        <taxon>Bacteria</taxon>
        <taxon>Bacillati</taxon>
        <taxon>Actinomycetota</taxon>
        <taxon>Actinomycetes</taxon>
        <taxon>Kitasatosporales</taxon>
        <taxon>Streptomycetaceae</taxon>
        <taxon>Streptomyces</taxon>
    </lineage>
</organism>
<dbReference type="Proteomes" id="UP000181942">
    <property type="component" value="Unassembled WGS sequence"/>
</dbReference>
<feature type="signal peptide" evidence="2">
    <location>
        <begin position="1"/>
        <end position="16"/>
    </location>
</feature>
<evidence type="ECO:0000256" key="2">
    <source>
        <dbReference type="SAM" id="SignalP"/>
    </source>
</evidence>
<reference evidence="3 4" key="1">
    <citation type="submission" date="2016-10" db="EMBL/GenBank/DDBJ databases">
        <authorList>
            <person name="de Groot N.N."/>
        </authorList>
    </citation>
    <scope>NUCLEOTIDE SEQUENCE [LARGE SCALE GENOMIC DNA]</scope>
    <source>
        <strain evidence="3 4">OK461</strain>
    </source>
</reference>